<keyword evidence="12" id="KW-0456">Lyase</keyword>
<evidence type="ECO:0000259" key="17">
    <source>
        <dbReference type="PROSITE" id="PS51066"/>
    </source>
</evidence>
<dbReference type="EMBL" id="LBZB01000003">
    <property type="protein sequence ID" value="KKR63504.1"/>
    <property type="molecule type" value="Genomic_DNA"/>
</dbReference>
<dbReference type="GO" id="GO:0008270">
    <property type="term" value="F:zinc ion binding"/>
    <property type="evidence" value="ECO:0007669"/>
    <property type="project" value="UniProtKB-KW"/>
</dbReference>
<dbReference type="Pfam" id="PF06831">
    <property type="entry name" value="H2TH"/>
    <property type="match status" value="1"/>
</dbReference>
<proteinExistence type="inferred from homology"/>
<name>A0A0G0SFD1_9BACT</name>
<keyword evidence="6" id="KW-0227">DNA damage</keyword>
<dbReference type="Gene3D" id="3.20.190.10">
    <property type="entry name" value="MutM-like, N-terminal"/>
    <property type="match status" value="1"/>
</dbReference>
<evidence type="ECO:0000259" key="18">
    <source>
        <dbReference type="PROSITE" id="PS51068"/>
    </source>
</evidence>
<feature type="domain" description="FPG-type" evidence="17">
    <location>
        <begin position="236"/>
        <end position="275"/>
    </location>
</feature>
<dbReference type="Proteomes" id="UP000034613">
    <property type="component" value="Unassembled WGS sequence"/>
</dbReference>
<dbReference type="InterPro" id="IPR015886">
    <property type="entry name" value="H2TH_FPG"/>
</dbReference>
<evidence type="ECO:0000256" key="4">
    <source>
        <dbReference type="ARBA" id="ARBA00011245"/>
    </source>
</evidence>
<accession>A0A0G0SFD1</accession>
<dbReference type="GO" id="GO:0003684">
    <property type="term" value="F:damaged DNA binding"/>
    <property type="evidence" value="ECO:0007669"/>
    <property type="project" value="InterPro"/>
</dbReference>
<comment type="catalytic activity">
    <reaction evidence="15">
        <text>2'-deoxyribonucleotide-(2'-deoxyribose 5'-phosphate)-2'-deoxyribonucleotide-DNA = a 3'-end 2'-deoxyribonucleotide-(2,3-dehydro-2,3-deoxyribose 5'-phosphate)-DNA + a 5'-end 5'-phospho-2'-deoxyribonucleoside-DNA + H(+)</text>
        <dbReference type="Rhea" id="RHEA:66592"/>
        <dbReference type="Rhea" id="RHEA-COMP:13180"/>
        <dbReference type="Rhea" id="RHEA-COMP:16897"/>
        <dbReference type="Rhea" id="RHEA-COMP:17067"/>
        <dbReference type="ChEBI" id="CHEBI:15378"/>
        <dbReference type="ChEBI" id="CHEBI:136412"/>
        <dbReference type="ChEBI" id="CHEBI:157695"/>
        <dbReference type="ChEBI" id="CHEBI:167181"/>
        <dbReference type="EC" id="4.2.99.18"/>
    </reaction>
</comment>
<evidence type="ECO:0000256" key="9">
    <source>
        <dbReference type="ARBA" id="ARBA00022833"/>
    </source>
</evidence>
<evidence type="ECO:0000256" key="11">
    <source>
        <dbReference type="ARBA" id="ARBA00023204"/>
    </source>
</evidence>
<keyword evidence="9" id="KW-0862">Zinc</keyword>
<dbReference type="Pfam" id="PF01149">
    <property type="entry name" value="Fapy_DNA_glyco"/>
    <property type="match status" value="1"/>
</dbReference>
<dbReference type="Gene3D" id="1.10.8.50">
    <property type="match status" value="1"/>
</dbReference>
<evidence type="ECO:0000256" key="8">
    <source>
        <dbReference type="ARBA" id="ARBA00022801"/>
    </source>
</evidence>
<keyword evidence="11" id="KW-0234">DNA repair</keyword>
<keyword evidence="13" id="KW-0511">Multifunctional enzyme</keyword>
<dbReference type="GO" id="GO:0034039">
    <property type="term" value="F:8-oxo-7,8-dihydroguanine DNA N-glycosylase activity"/>
    <property type="evidence" value="ECO:0007669"/>
    <property type="project" value="TreeGrafter"/>
</dbReference>
<evidence type="ECO:0000256" key="1">
    <source>
        <dbReference type="ARBA" id="ARBA00001668"/>
    </source>
</evidence>
<evidence type="ECO:0000256" key="7">
    <source>
        <dbReference type="ARBA" id="ARBA00022771"/>
    </source>
</evidence>
<organism evidence="19 20">
    <name type="scientific">Candidatus Woesebacteria bacterium GW2011_GWA1_40_45</name>
    <dbReference type="NCBI Taxonomy" id="1618554"/>
    <lineage>
        <taxon>Bacteria</taxon>
        <taxon>Candidatus Woeseibacteriota</taxon>
    </lineage>
</organism>
<comment type="cofactor">
    <cofactor evidence="2">
        <name>Zn(2+)</name>
        <dbReference type="ChEBI" id="CHEBI:29105"/>
    </cofactor>
</comment>
<evidence type="ECO:0000256" key="5">
    <source>
        <dbReference type="ARBA" id="ARBA00022723"/>
    </source>
</evidence>
<keyword evidence="7 16" id="KW-0863">Zinc-finger</keyword>
<dbReference type="InterPro" id="IPR035937">
    <property type="entry name" value="FPG_N"/>
</dbReference>
<dbReference type="SMART" id="SM01232">
    <property type="entry name" value="H2TH"/>
    <property type="match status" value="1"/>
</dbReference>
<protein>
    <submittedName>
        <fullName evidence="19">Formamidopyrimidine-DNA glycosylase</fullName>
    </submittedName>
</protein>
<dbReference type="GO" id="GO:0006284">
    <property type="term" value="P:base-excision repair"/>
    <property type="evidence" value="ECO:0007669"/>
    <property type="project" value="InterPro"/>
</dbReference>
<dbReference type="CDD" id="cd08966">
    <property type="entry name" value="EcFpg-like_N"/>
    <property type="match status" value="1"/>
</dbReference>
<evidence type="ECO:0000256" key="16">
    <source>
        <dbReference type="PROSITE-ProRule" id="PRU00391"/>
    </source>
</evidence>
<dbReference type="SMART" id="SM00898">
    <property type="entry name" value="Fapy_DNA_glyco"/>
    <property type="match status" value="1"/>
</dbReference>
<dbReference type="AlphaFoldDB" id="A0A0G0SFD1"/>
<dbReference type="PROSITE" id="PS51068">
    <property type="entry name" value="FPG_CAT"/>
    <property type="match status" value="1"/>
</dbReference>
<evidence type="ECO:0000256" key="6">
    <source>
        <dbReference type="ARBA" id="ARBA00022763"/>
    </source>
</evidence>
<keyword evidence="14" id="KW-0326">Glycosidase</keyword>
<evidence type="ECO:0000256" key="15">
    <source>
        <dbReference type="ARBA" id="ARBA00044632"/>
    </source>
</evidence>
<keyword evidence="8" id="KW-0378">Hydrolase</keyword>
<comment type="caution">
    <text evidence="19">The sequence shown here is derived from an EMBL/GenBank/DDBJ whole genome shotgun (WGS) entry which is preliminary data.</text>
</comment>
<comment type="subunit">
    <text evidence="4">Monomer.</text>
</comment>
<evidence type="ECO:0000256" key="2">
    <source>
        <dbReference type="ARBA" id="ARBA00001947"/>
    </source>
</evidence>
<comment type="catalytic activity">
    <reaction evidence="1">
        <text>Hydrolysis of DNA containing ring-opened 7-methylguanine residues, releasing 2,6-diamino-4-hydroxy-5-(N-methyl)formamidopyrimidine.</text>
        <dbReference type="EC" id="3.2.2.23"/>
    </reaction>
</comment>
<dbReference type="PATRIC" id="fig|1618554.3.peg.93"/>
<evidence type="ECO:0000256" key="14">
    <source>
        <dbReference type="ARBA" id="ARBA00023295"/>
    </source>
</evidence>
<dbReference type="InterPro" id="IPR000214">
    <property type="entry name" value="Znf_DNA_glyclase/AP_lyase"/>
</dbReference>
<dbReference type="PROSITE" id="PS51066">
    <property type="entry name" value="ZF_FPG_2"/>
    <property type="match status" value="1"/>
</dbReference>
<dbReference type="SUPFAM" id="SSF57716">
    <property type="entry name" value="Glucocorticoid receptor-like (DNA-binding domain)"/>
    <property type="match status" value="1"/>
</dbReference>
<dbReference type="PANTHER" id="PTHR22993">
    <property type="entry name" value="FORMAMIDOPYRIMIDINE-DNA GLYCOSYLASE"/>
    <property type="match status" value="1"/>
</dbReference>
<sequence length="275" mass="31007">MPELPEVETIKNQLAKHLAGHKIEKVEVRVAKIFPQGKEKLIGGKIKGTRRFGKVLVVDLDNGYSFLIHLKLTGQVVYSNNKFPNLENKFTHVVFYLDGGAKLFFNDSRKFGWIKIAKSEEVIANSFIKKLGPEPFKGLSLKVFKEVLSRSGRPIKVVLMDQSRISGIGNIYANDALWLSAINPQRPANNLQPEEQKKLYEAILKVLKDGIKYQGASDQWYITAEGKKGTYQDHFLTYGQEGKLCPRPACRQAGAKFKKFFLGGRGTYICPNCQK</sequence>
<evidence type="ECO:0000256" key="10">
    <source>
        <dbReference type="ARBA" id="ARBA00023125"/>
    </source>
</evidence>
<dbReference type="GO" id="GO:0140078">
    <property type="term" value="F:class I DNA-(apurinic or apyrimidinic site) endonuclease activity"/>
    <property type="evidence" value="ECO:0007669"/>
    <property type="project" value="UniProtKB-EC"/>
</dbReference>
<feature type="domain" description="Formamidopyrimidine-DNA glycosylase catalytic" evidence="18">
    <location>
        <begin position="2"/>
        <end position="112"/>
    </location>
</feature>
<comment type="similarity">
    <text evidence="3">Belongs to the FPG family.</text>
</comment>
<dbReference type="InterPro" id="IPR020629">
    <property type="entry name" value="FPG_Glyclase"/>
</dbReference>
<dbReference type="NCBIfam" id="TIGR00577">
    <property type="entry name" value="fpg"/>
    <property type="match status" value="1"/>
</dbReference>
<evidence type="ECO:0000313" key="19">
    <source>
        <dbReference type="EMBL" id="KKR63504.1"/>
    </source>
</evidence>
<dbReference type="SUPFAM" id="SSF81624">
    <property type="entry name" value="N-terminal domain of MutM-like DNA repair proteins"/>
    <property type="match status" value="1"/>
</dbReference>
<dbReference type="PANTHER" id="PTHR22993:SF9">
    <property type="entry name" value="FORMAMIDOPYRIMIDINE-DNA GLYCOSYLASE"/>
    <property type="match status" value="1"/>
</dbReference>
<dbReference type="InterPro" id="IPR012319">
    <property type="entry name" value="FPG_cat"/>
</dbReference>
<dbReference type="NCBIfam" id="NF002211">
    <property type="entry name" value="PRK01103.1"/>
    <property type="match status" value="1"/>
</dbReference>
<evidence type="ECO:0000256" key="3">
    <source>
        <dbReference type="ARBA" id="ARBA00009409"/>
    </source>
</evidence>
<dbReference type="SUPFAM" id="SSF46946">
    <property type="entry name" value="S13-like H2TH domain"/>
    <property type="match status" value="1"/>
</dbReference>
<reference evidence="19 20" key="1">
    <citation type="journal article" date="2015" name="Nature">
        <title>rRNA introns, odd ribosomes, and small enigmatic genomes across a large radiation of phyla.</title>
        <authorList>
            <person name="Brown C.T."/>
            <person name="Hug L.A."/>
            <person name="Thomas B.C."/>
            <person name="Sharon I."/>
            <person name="Castelle C.J."/>
            <person name="Singh A."/>
            <person name="Wilkins M.J."/>
            <person name="Williams K.H."/>
            <person name="Banfield J.F."/>
        </authorList>
    </citation>
    <scope>NUCLEOTIDE SEQUENCE [LARGE SCALE GENOMIC DNA]</scope>
</reference>
<evidence type="ECO:0000256" key="12">
    <source>
        <dbReference type="ARBA" id="ARBA00023239"/>
    </source>
</evidence>
<dbReference type="InterPro" id="IPR010979">
    <property type="entry name" value="Ribosomal_uS13-like_H2TH"/>
</dbReference>
<keyword evidence="10" id="KW-0238">DNA-binding</keyword>
<keyword evidence="5" id="KW-0479">Metal-binding</keyword>
<gene>
    <name evidence="19" type="ORF">UU03_C0003G0011</name>
</gene>
<dbReference type="FunFam" id="1.10.8.50:FF:000003">
    <property type="entry name" value="Formamidopyrimidine-DNA glycosylase"/>
    <property type="match status" value="1"/>
</dbReference>
<evidence type="ECO:0000256" key="13">
    <source>
        <dbReference type="ARBA" id="ARBA00023268"/>
    </source>
</evidence>
<evidence type="ECO:0000313" key="20">
    <source>
        <dbReference type="Proteomes" id="UP000034613"/>
    </source>
</evidence>